<sequence>MRELEGELRFLHNFGFEKKASMLAAGFIHNRELTFSQSVLALSLILPLGGVNMLLLMNFLKYFKEMSSGEQASSVKIEHLLSLLAIKFHKRNEIIL</sequence>
<keyword evidence="1" id="KW-0472">Membrane</keyword>
<accession>F2DUV2</accession>
<evidence type="ECO:0000256" key="1">
    <source>
        <dbReference type="SAM" id="Phobius"/>
    </source>
</evidence>
<keyword evidence="1" id="KW-1133">Transmembrane helix</keyword>
<keyword evidence="1" id="KW-0812">Transmembrane</keyword>
<feature type="transmembrane region" description="Helical" evidence="1">
    <location>
        <begin position="39"/>
        <end position="60"/>
    </location>
</feature>
<reference evidence="2" key="1">
    <citation type="journal article" date="2011" name="Plant Physiol.">
        <title>Comprehensive sequence analysis of 24,783 barley full-length cDNAs derived from 12 clone libraries.</title>
        <authorList>
            <person name="Matsumoto T."/>
            <person name="Tanaka T."/>
            <person name="Sakai H."/>
            <person name="Amano N."/>
            <person name="Kanamori H."/>
            <person name="Kurita K."/>
            <person name="Kikuta A."/>
            <person name="Kamiya K."/>
            <person name="Yamamoto M."/>
            <person name="Ikawa H."/>
            <person name="Fujii N."/>
            <person name="Hori K."/>
            <person name="Itoh T."/>
            <person name="Sato K."/>
        </authorList>
    </citation>
    <scope>NUCLEOTIDE SEQUENCE</scope>
    <source>
        <tissue evidence="2">Shoot and root</tissue>
    </source>
</reference>
<name>F2DUV2_HORVV</name>
<dbReference type="EMBL" id="AK367670">
    <property type="protein sequence ID" value="BAJ98873.1"/>
    <property type="molecule type" value="mRNA"/>
</dbReference>
<proteinExistence type="evidence at transcript level"/>
<protein>
    <submittedName>
        <fullName evidence="2">Predicted protein</fullName>
    </submittedName>
</protein>
<organism evidence="2">
    <name type="scientific">Hordeum vulgare subsp. vulgare</name>
    <name type="common">Domesticated barley</name>
    <dbReference type="NCBI Taxonomy" id="112509"/>
    <lineage>
        <taxon>Eukaryota</taxon>
        <taxon>Viridiplantae</taxon>
        <taxon>Streptophyta</taxon>
        <taxon>Embryophyta</taxon>
        <taxon>Tracheophyta</taxon>
        <taxon>Spermatophyta</taxon>
        <taxon>Magnoliopsida</taxon>
        <taxon>Liliopsida</taxon>
        <taxon>Poales</taxon>
        <taxon>Poaceae</taxon>
        <taxon>BOP clade</taxon>
        <taxon>Pooideae</taxon>
        <taxon>Triticodae</taxon>
        <taxon>Triticeae</taxon>
        <taxon>Hordeinae</taxon>
        <taxon>Hordeum</taxon>
    </lineage>
</organism>
<dbReference type="AlphaFoldDB" id="F2DUV2"/>
<evidence type="ECO:0000313" key="2">
    <source>
        <dbReference type="EMBL" id="BAJ98873.1"/>
    </source>
</evidence>